<name>A0AAV4PK07_CAEEX</name>
<feature type="region of interest" description="Disordered" evidence="1">
    <location>
        <begin position="32"/>
        <end position="68"/>
    </location>
</feature>
<evidence type="ECO:0000256" key="1">
    <source>
        <dbReference type="SAM" id="MobiDB-lite"/>
    </source>
</evidence>
<dbReference type="EMBL" id="BPLR01004605">
    <property type="protein sequence ID" value="GIX96071.1"/>
    <property type="molecule type" value="Genomic_DNA"/>
</dbReference>
<dbReference type="AlphaFoldDB" id="A0AAV4PK07"/>
<proteinExistence type="predicted"/>
<comment type="caution">
    <text evidence="2">The sequence shown here is derived from an EMBL/GenBank/DDBJ whole genome shotgun (WGS) entry which is preliminary data.</text>
</comment>
<sequence>MHSKRSGPDVIPLATPGKISRMERYKTRVATMQKSTTQRVAENAPKRSGPDVIPLATPGKISKDGKEHWTRRLERERYKTRVATMQKSATKRVAENALQAQWTRRYSISDSRKNLQGW</sequence>
<evidence type="ECO:0000313" key="2">
    <source>
        <dbReference type="EMBL" id="GIX96071.1"/>
    </source>
</evidence>
<dbReference type="Proteomes" id="UP001054945">
    <property type="component" value="Unassembled WGS sequence"/>
</dbReference>
<organism evidence="2 3">
    <name type="scientific">Caerostris extrusa</name>
    <name type="common">Bark spider</name>
    <name type="synonym">Caerostris bankana</name>
    <dbReference type="NCBI Taxonomy" id="172846"/>
    <lineage>
        <taxon>Eukaryota</taxon>
        <taxon>Metazoa</taxon>
        <taxon>Ecdysozoa</taxon>
        <taxon>Arthropoda</taxon>
        <taxon>Chelicerata</taxon>
        <taxon>Arachnida</taxon>
        <taxon>Araneae</taxon>
        <taxon>Araneomorphae</taxon>
        <taxon>Entelegynae</taxon>
        <taxon>Araneoidea</taxon>
        <taxon>Araneidae</taxon>
        <taxon>Caerostris</taxon>
    </lineage>
</organism>
<protein>
    <submittedName>
        <fullName evidence="2">Uncharacterized protein</fullName>
    </submittedName>
</protein>
<accession>A0AAV4PK07</accession>
<keyword evidence="3" id="KW-1185">Reference proteome</keyword>
<gene>
    <name evidence="2" type="ORF">CEXT_755581</name>
</gene>
<reference evidence="2 3" key="1">
    <citation type="submission" date="2021-06" db="EMBL/GenBank/DDBJ databases">
        <title>Caerostris extrusa draft genome.</title>
        <authorList>
            <person name="Kono N."/>
            <person name="Arakawa K."/>
        </authorList>
    </citation>
    <scope>NUCLEOTIDE SEQUENCE [LARGE SCALE GENOMIC DNA]</scope>
</reference>
<evidence type="ECO:0000313" key="3">
    <source>
        <dbReference type="Proteomes" id="UP001054945"/>
    </source>
</evidence>